<organism evidence="1 2">
    <name type="scientific">Denitrobacterium detoxificans</name>
    <dbReference type="NCBI Taxonomy" id="79604"/>
    <lineage>
        <taxon>Bacteria</taxon>
        <taxon>Bacillati</taxon>
        <taxon>Actinomycetota</taxon>
        <taxon>Coriobacteriia</taxon>
        <taxon>Eggerthellales</taxon>
        <taxon>Eggerthellaceae</taxon>
        <taxon>Denitrobacterium</taxon>
    </lineage>
</organism>
<gene>
    <name evidence="1" type="ORF">SAMN02910314_00374</name>
</gene>
<evidence type="ECO:0000313" key="2">
    <source>
        <dbReference type="Proteomes" id="UP000182975"/>
    </source>
</evidence>
<dbReference type="AlphaFoldDB" id="A0A1H8Q899"/>
<dbReference type="RefSeq" id="WP_205630820.1">
    <property type="nucleotide sequence ID" value="NZ_CP011402.1"/>
</dbReference>
<dbReference type="EMBL" id="FOEC01000002">
    <property type="protein sequence ID" value="SEO50459.1"/>
    <property type="molecule type" value="Genomic_DNA"/>
</dbReference>
<proteinExistence type="predicted"/>
<dbReference type="InterPro" id="IPR029058">
    <property type="entry name" value="AB_hydrolase_fold"/>
</dbReference>
<reference evidence="2" key="1">
    <citation type="submission" date="2016-10" db="EMBL/GenBank/DDBJ databases">
        <authorList>
            <person name="Varghese N."/>
        </authorList>
    </citation>
    <scope>NUCLEOTIDE SEQUENCE [LARGE SCALE GENOMIC DNA]</scope>
    <source>
        <strain evidence="2">DSM 21843</strain>
    </source>
</reference>
<accession>A0A1H8Q899</accession>
<evidence type="ECO:0000313" key="1">
    <source>
        <dbReference type="EMBL" id="SEO50459.1"/>
    </source>
</evidence>
<dbReference type="Gene3D" id="3.40.50.1820">
    <property type="entry name" value="alpha/beta hydrolase"/>
    <property type="match status" value="1"/>
</dbReference>
<sequence>MFVHEYGNPDDPTVILLAPMMMSGEDIYRMMSPHFANSYHIIAPDQGGHGDAGAYVSADDECAQLKHYLVKQGITDIELVYGSSLGVAVGWRLFLDNGFTIHHAWFDGVLFRESAPFFEFAFRTMFKQKKRSPAKRSVDASKGLEDKYGHERAVMMTRNFNRITESDIDAICHTCCNYPLAKLTPDQQARLHLDYGSKDPTFRQSRRGIATCMPNVGITIRKGYPHCGYVAAHTKEYVKEIEEFIRA</sequence>
<dbReference type="Proteomes" id="UP000182975">
    <property type="component" value="Unassembled WGS sequence"/>
</dbReference>
<keyword evidence="2" id="KW-1185">Reference proteome</keyword>
<name>A0A1H8Q899_9ACTN</name>
<dbReference type="SUPFAM" id="SSF53474">
    <property type="entry name" value="alpha/beta-Hydrolases"/>
    <property type="match status" value="1"/>
</dbReference>
<evidence type="ECO:0008006" key="3">
    <source>
        <dbReference type="Google" id="ProtNLM"/>
    </source>
</evidence>
<protein>
    <recommendedName>
        <fullName evidence="3">Pimeloyl-ACP methyl ester carboxylesterase</fullName>
    </recommendedName>
</protein>